<dbReference type="InParanoid" id="A0A0C3FSY8"/>
<reference evidence="1 2" key="1">
    <citation type="submission" date="2014-04" db="EMBL/GenBank/DDBJ databases">
        <authorList>
            <consortium name="DOE Joint Genome Institute"/>
            <person name="Kuo A."/>
            <person name="Tarkka M."/>
            <person name="Buscot F."/>
            <person name="Kohler A."/>
            <person name="Nagy L.G."/>
            <person name="Floudas D."/>
            <person name="Copeland A."/>
            <person name="Barry K.W."/>
            <person name="Cichocki N."/>
            <person name="Veneault-Fourrey C."/>
            <person name="LaButti K."/>
            <person name="Lindquist E.A."/>
            <person name="Lipzen A."/>
            <person name="Lundell T."/>
            <person name="Morin E."/>
            <person name="Murat C."/>
            <person name="Sun H."/>
            <person name="Tunlid A."/>
            <person name="Henrissat B."/>
            <person name="Grigoriev I.V."/>
            <person name="Hibbett D.S."/>
            <person name="Martin F."/>
            <person name="Nordberg H.P."/>
            <person name="Cantor M.N."/>
            <person name="Hua S.X."/>
        </authorList>
    </citation>
    <scope>NUCLEOTIDE SEQUENCE [LARGE SCALE GENOMIC DNA]</scope>
    <source>
        <strain evidence="1 2">F 1598</strain>
    </source>
</reference>
<reference evidence="2" key="2">
    <citation type="submission" date="2015-01" db="EMBL/GenBank/DDBJ databases">
        <title>Evolutionary Origins and Diversification of the Mycorrhizal Mutualists.</title>
        <authorList>
            <consortium name="DOE Joint Genome Institute"/>
            <consortium name="Mycorrhizal Genomics Consortium"/>
            <person name="Kohler A."/>
            <person name="Kuo A."/>
            <person name="Nagy L.G."/>
            <person name="Floudas D."/>
            <person name="Copeland A."/>
            <person name="Barry K.W."/>
            <person name="Cichocki N."/>
            <person name="Veneault-Fourrey C."/>
            <person name="LaButti K."/>
            <person name="Lindquist E.A."/>
            <person name="Lipzen A."/>
            <person name="Lundell T."/>
            <person name="Morin E."/>
            <person name="Murat C."/>
            <person name="Riley R."/>
            <person name="Ohm R."/>
            <person name="Sun H."/>
            <person name="Tunlid A."/>
            <person name="Henrissat B."/>
            <person name="Grigoriev I.V."/>
            <person name="Hibbett D.S."/>
            <person name="Martin F."/>
        </authorList>
    </citation>
    <scope>NUCLEOTIDE SEQUENCE [LARGE SCALE GENOMIC DNA]</scope>
    <source>
        <strain evidence="2">F 1598</strain>
    </source>
</reference>
<dbReference type="HOGENOM" id="CLU_2062356_0_0_1"/>
<dbReference type="EMBL" id="KN832979">
    <property type="protein sequence ID" value="KIM87325.1"/>
    <property type="molecule type" value="Genomic_DNA"/>
</dbReference>
<proteinExistence type="predicted"/>
<gene>
    <name evidence="1" type="ORF">PILCRDRAFT_814815</name>
</gene>
<protein>
    <submittedName>
        <fullName evidence="1">Uncharacterized protein</fullName>
    </submittedName>
</protein>
<keyword evidence="2" id="KW-1185">Reference proteome</keyword>
<name>A0A0C3FSY8_PILCF</name>
<accession>A0A0C3FSY8</accession>
<organism evidence="1 2">
    <name type="scientific">Piloderma croceum (strain F 1598)</name>
    <dbReference type="NCBI Taxonomy" id="765440"/>
    <lineage>
        <taxon>Eukaryota</taxon>
        <taxon>Fungi</taxon>
        <taxon>Dikarya</taxon>
        <taxon>Basidiomycota</taxon>
        <taxon>Agaricomycotina</taxon>
        <taxon>Agaricomycetes</taxon>
        <taxon>Agaricomycetidae</taxon>
        <taxon>Atheliales</taxon>
        <taxon>Atheliaceae</taxon>
        <taxon>Piloderma</taxon>
    </lineage>
</organism>
<evidence type="ECO:0000313" key="2">
    <source>
        <dbReference type="Proteomes" id="UP000054166"/>
    </source>
</evidence>
<dbReference type="AlphaFoldDB" id="A0A0C3FSY8"/>
<sequence length="119" mass="13399">MAMTRLARGFVNLQFILTNVRFDVCLVLIRHINSDIIYITTRTNLSPVSSPVCFLPIRGATAYWRYYVPLLSDHPRIYEKPISLTVRRIYAISVNPIAGTVHLPSLSTATNPSKYSSTA</sequence>
<evidence type="ECO:0000313" key="1">
    <source>
        <dbReference type="EMBL" id="KIM87325.1"/>
    </source>
</evidence>
<dbReference type="Proteomes" id="UP000054166">
    <property type="component" value="Unassembled WGS sequence"/>
</dbReference>